<organism evidence="1 2">
    <name type="scientific">Chrysochromulina tobinii</name>
    <dbReference type="NCBI Taxonomy" id="1460289"/>
    <lineage>
        <taxon>Eukaryota</taxon>
        <taxon>Haptista</taxon>
        <taxon>Haptophyta</taxon>
        <taxon>Prymnesiophyceae</taxon>
        <taxon>Prymnesiales</taxon>
        <taxon>Chrysochromulinaceae</taxon>
        <taxon>Chrysochromulina</taxon>
    </lineage>
</organism>
<keyword evidence="2" id="KW-1185">Reference proteome</keyword>
<dbReference type="EMBL" id="JWZX01001610">
    <property type="protein sequence ID" value="KOO33062.1"/>
    <property type="molecule type" value="Genomic_DNA"/>
</dbReference>
<reference evidence="2" key="1">
    <citation type="journal article" date="2015" name="PLoS Genet.">
        <title>Genome Sequence and Transcriptome Analyses of Chrysochromulina tobin: Metabolic Tools for Enhanced Algal Fitness in the Prominent Order Prymnesiales (Haptophyceae).</title>
        <authorList>
            <person name="Hovde B.T."/>
            <person name="Deodato C.R."/>
            <person name="Hunsperger H.M."/>
            <person name="Ryken S.A."/>
            <person name="Yost W."/>
            <person name="Jha R.K."/>
            <person name="Patterson J."/>
            <person name="Monnat R.J. Jr."/>
            <person name="Barlow S.B."/>
            <person name="Starkenburg S.R."/>
            <person name="Cattolico R.A."/>
        </authorList>
    </citation>
    <scope>NUCLEOTIDE SEQUENCE</scope>
    <source>
        <strain evidence="2">CCMP291</strain>
    </source>
</reference>
<sequence>MIRFPILRFATPVLIDTLGPDLKHWCPWIVDTATSLTLIYIAWEYKISVFAFYSALRGGRVFADALFAIIVENAKAGNNYCPIIGPDWDPNESVLDEVIGFLIASQGFIFQCTQDYELPFPINFLLFPFTIVENMIRAQVTNGAEDSLYRPVPIF</sequence>
<comment type="caution">
    <text evidence="1">The sequence shown here is derived from an EMBL/GenBank/DDBJ whole genome shotgun (WGS) entry which is preliminary data.</text>
</comment>
<dbReference type="Proteomes" id="UP000037460">
    <property type="component" value="Unassembled WGS sequence"/>
</dbReference>
<evidence type="ECO:0000313" key="2">
    <source>
        <dbReference type="Proteomes" id="UP000037460"/>
    </source>
</evidence>
<gene>
    <name evidence="1" type="ORF">Ctob_005906</name>
</gene>
<proteinExistence type="predicted"/>
<evidence type="ECO:0000313" key="1">
    <source>
        <dbReference type="EMBL" id="KOO33062.1"/>
    </source>
</evidence>
<dbReference type="AlphaFoldDB" id="A0A0M0K3A0"/>
<accession>A0A0M0K3A0</accession>
<protein>
    <submittedName>
        <fullName evidence="1">Uncharacterized protein</fullName>
    </submittedName>
</protein>
<dbReference type="OrthoDB" id="427138at2759"/>
<name>A0A0M0K3A0_9EUKA</name>